<proteinExistence type="predicted"/>
<feature type="domain" description="Cupin type-2" evidence="1">
    <location>
        <begin position="44"/>
        <end position="111"/>
    </location>
</feature>
<reference evidence="2 3" key="1">
    <citation type="submission" date="2019-05" db="EMBL/GenBank/DDBJ databases">
        <authorList>
            <person name="Lee S.D."/>
        </authorList>
    </citation>
    <scope>NUCLEOTIDE SEQUENCE [LARGE SCALE GENOMIC DNA]</scope>
    <source>
        <strain evidence="2 3">YC2-7</strain>
    </source>
</reference>
<dbReference type="PANTHER" id="PTHR36440">
    <property type="entry name" value="PUTATIVE (AFU_ORTHOLOGUE AFUA_8G07350)-RELATED"/>
    <property type="match status" value="1"/>
</dbReference>
<evidence type="ECO:0000313" key="2">
    <source>
        <dbReference type="EMBL" id="NMN97380.1"/>
    </source>
</evidence>
<reference evidence="2 3" key="2">
    <citation type="submission" date="2020-06" db="EMBL/GenBank/DDBJ databases">
        <title>Antribacter stalactiti gen. nov., sp. nov., a new member of the family Nacardiaceae isolated from a cave.</title>
        <authorList>
            <person name="Kim I.S."/>
        </authorList>
    </citation>
    <scope>NUCLEOTIDE SEQUENCE [LARGE SCALE GENOMIC DNA]</scope>
    <source>
        <strain evidence="2 3">YC2-7</strain>
    </source>
</reference>
<name>A0A848KM90_9NOCA</name>
<dbReference type="Pfam" id="PF07883">
    <property type="entry name" value="Cupin_2"/>
    <property type="match status" value="1"/>
</dbReference>
<dbReference type="InterPro" id="IPR011051">
    <property type="entry name" value="RmlC_Cupin_sf"/>
</dbReference>
<dbReference type="PANTHER" id="PTHR36440:SF1">
    <property type="entry name" value="PUTATIVE (AFU_ORTHOLOGUE AFUA_8G07350)-RELATED"/>
    <property type="match status" value="1"/>
</dbReference>
<evidence type="ECO:0000313" key="3">
    <source>
        <dbReference type="Proteomes" id="UP000535543"/>
    </source>
</evidence>
<accession>A0A848KM90</accession>
<dbReference type="RefSeq" id="WP_169590201.1">
    <property type="nucleotide sequence ID" value="NZ_VCQU01000007.1"/>
</dbReference>
<gene>
    <name evidence="2" type="ORF">FGL95_20295</name>
</gene>
<dbReference type="Proteomes" id="UP000535543">
    <property type="component" value="Unassembled WGS sequence"/>
</dbReference>
<dbReference type="InterPro" id="IPR053146">
    <property type="entry name" value="QDO-like"/>
</dbReference>
<organism evidence="2 3">
    <name type="scientific">Antrihabitans stalactiti</name>
    <dbReference type="NCBI Taxonomy" id="2584121"/>
    <lineage>
        <taxon>Bacteria</taxon>
        <taxon>Bacillati</taxon>
        <taxon>Actinomycetota</taxon>
        <taxon>Actinomycetes</taxon>
        <taxon>Mycobacteriales</taxon>
        <taxon>Nocardiaceae</taxon>
        <taxon>Antrihabitans</taxon>
    </lineage>
</organism>
<evidence type="ECO:0000259" key="1">
    <source>
        <dbReference type="Pfam" id="PF07883"/>
    </source>
</evidence>
<comment type="caution">
    <text evidence="2">The sequence shown here is derived from an EMBL/GenBank/DDBJ whole genome shotgun (WGS) entry which is preliminary data.</text>
</comment>
<protein>
    <submittedName>
        <fullName evidence="2">Cupin domain-containing protein</fullName>
    </submittedName>
</protein>
<dbReference type="SUPFAM" id="SSF51182">
    <property type="entry name" value="RmlC-like cupins"/>
    <property type="match status" value="1"/>
</dbReference>
<keyword evidence="3" id="KW-1185">Reference proteome</keyword>
<sequence>MTSFPDVVLGLPEHAERLDLPFGTFFVRLAGERTGGAMSAVQTILEPGAIGAAPHVHHGHEEYFLITAGAVSFELADRTQTVGEGGAVAVPRGQAHGFRNEGDVPAELIMLFMPGGYENYFRDVARAAEDGQAVTPGLLTQLRSRYQTTPWP</sequence>
<dbReference type="Gene3D" id="2.60.120.10">
    <property type="entry name" value="Jelly Rolls"/>
    <property type="match status" value="1"/>
</dbReference>
<dbReference type="EMBL" id="VCQU01000007">
    <property type="protein sequence ID" value="NMN97380.1"/>
    <property type="molecule type" value="Genomic_DNA"/>
</dbReference>
<dbReference type="InterPro" id="IPR013096">
    <property type="entry name" value="Cupin_2"/>
</dbReference>
<dbReference type="InterPro" id="IPR014710">
    <property type="entry name" value="RmlC-like_jellyroll"/>
</dbReference>
<dbReference type="AlphaFoldDB" id="A0A848KM90"/>